<dbReference type="EMBL" id="KX957969">
    <property type="protein sequence ID" value="APU91098.1"/>
    <property type="molecule type" value="Genomic_DNA"/>
</dbReference>
<accession>A0A1P8DPQ6</accession>
<protein>
    <submittedName>
        <fullName evidence="1">Uncharacterized protein</fullName>
    </submittedName>
</protein>
<geneLocation type="plasmid" evidence="1">
    <name>pVAS114</name>
</geneLocation>
<organism evidence="1">
    <name type="scientific">Vibrio alginolyticus</name>
    <dbReference type="NCBI Taxonomy" id="663"/>
    <lineage>
        <taxon>Bacteria</taxon>
        <taxon>Pseudomonadati</taxon>
        <taxon>Pseudomonadota</taxon>
        <taxon>Gammaproteobacteria</taxon>
        <taxon>Vibrionales</taxon>
        <taxon>Vibrionaceae</taxon>
        <taxon>Vibrio</taxon>
    </lineage>
</organism>
<keyword evidence="1" id="KW-0614">Plasmid</keyword>
<evidence type="ECO:0000313" key="1">
    <source>
        <dbReference type="EMBL" id="APU91098.1"/>
    </source>
</evidence>
<reference evidence="1" key="1">
    <citation type="submission" date="2016-10" db="EMBL/GenBank/DDBJ databases">
        <title>Evolution and Comparative Genomics of Conjugative MDR Plasmids in Vibrio species.</title>
        <authorList>
            <person name="Li R."/>
            <person name="Ye L."/>
            <person name="Wong M.Ho.Yin."/>
            <person name="Zheng Z."/>
            <person name="Chan E.Wai.Chi."/>
            <person name="Chen S."/>
        </authorList>
    </citation>
    <scope>NUCLEOTIDE SEQUENCE</scope>
    <source>
        <plasmid evidence="1">pVAS114</plasmid>
    </source>
</reference>
<dbReference type="AlphaFoldDB" id="A0A1P8DPQ6"/>
<name>A0A1P8DPQ6_VIBAL</name>
<sequence>MRSLSLTKAQADSLARSLEDAGYISVERKMYTRYSSLIRGDSVFLHHSLGVIRCRLNTVANGIIESMFGQPNGKTPESQDDGQMVSWFFNGYTGKSTTTL</sequence>
<proteinExistence type="predicted"/>